<dbReference type="EMBL" id="JACASE010000003">
    <property type="protein sequence ID" value="KAF6485549.1"/>
    <property type="molecule type" value="Genomic_DNA"/>
</dbReference>
<accession>A0A7J8IN27</accession>
<evidence type="ECO:0000313" key="1">
    <source>
        <dbReference type="EMBL" id="KAF6485549.1"/>
    </source>
</evidence>
<evidence type="ECO:0000313" key="2">
    <source>
        <dbReference type="Proteomes" id="UP000593571"/>
    </source>
</evidence>
<organism evidence="1 2">
    <name type="scientific">Rousettus aegyptiacus</name>
    <name type="common">Egyptian fruit bat</name>
    <name type="synonym">Pteropus aegyptiacus</name>
    <dbReference type="NCBI Taxonomy" id="9407"/>
    <lineage>
        <taxon>Eukaryota</taxon>
        <taxon>Metazoa</taxon>
        <taxon>Chordata</taxon>
        <taxon>Craniata</taxon>
        <taxon>Vertebrata</taxon>
        <taxon>Euteleostomi</taxon>
        <taxon>Mammalia</taxon>
        <taxon>Eutheria</taxon>
        <taxon>Laurasiatheria</taxon>
        <taxon>Chiroptera</taxon>
        <taxon>Yinpterochiroptera</taxon>
        <taxon>Pteropodoidea</taxon>
        <taxon>Pteropodidae</taxon>
        <taxon>Rousettinae</taxon>
        <taxon>Rousettus</taxon>
    </lineage>
</organism>
<dbReference type="Proteomes" id="UP000593571">
    <property type="component" value="Unassembled WGS sequence"/>
</dbReference>
<name>A0A7J8IN27_ROUAE</name>
<keyword evidence="2" id="KW-1185">Reference proteome</keyword>
<dbReference type="AlphaFoldDB" id="A0A7J8IN27"/>
<comment type="caution">
    <text evidence="1">The sequence shown here is derived from an EMBL/GenBank/DDBJ whole genome shotgun (WGS) entry which is preliminary data.</text>
</comment>
<gene>
    <name evidence="1" type="ORF">HJG63_010705</name>
</gene>
<sequence length="164" mass="19264">MTKLKISPVRWKREEQTTYYRNFLHLLGGKSFPGITSTSSLVSCGISASNEVRKRNFVLSNYYIVWSLQQVSLWHLFTSNIFTAILHFHSFCFPFYCHLVSHSYRTSLSASCHILFHHLELLRAYVHLPYNYLPFIRELERDLRNFPRLCAIIQRKKAGQGGTF</sequence>
<reference evidence="1 2" key="1">
    <citation type="journal article" date="2020" name="Nature">
        <title>Six reference-quality genomes reveal evolution of bat adaptations.</title>
        <authorList>
            <person name="Jebb D."/>
            <person name="Huang Z."/>
            <person name="Pippel M."/>
            <person name="Hughes G.M."/>
            <person name="Lavrichenko K."/>
            <person name="Devanna P."/>
            <person name="Winkler S."/>
            <person name="Jermiin L.S."/>
            <person name="Skirmuntt E.C."/>
            <person name="Katzourakis A."/>
            <person name="Burkitt-Gray L."/>
            <person name="Ray D.A."/>
            <person name="Sullivan K.A.M."/>
            <person name="Roscito J.G."/>
            <person name="Kirilenko B.M."/>
            <person name="Davalos L.M."/>
            <person name="Corthals A.P."/>
            <person name="Power M.L."/>
            <person name="Jones G."/>
            <person name="Ransome R.D."/>
            <person name="Dechmann D.K.N."/>
            <person name="Locatelli A.G."/>
            <person name="Puechmaille S.J."/>
            <person name="Fedrigo O."/>
            <person name="Jarvis E.D."/>
            <person name="Hiller M."/>
            <person name="Vernes S.C."/>
            <person name="Myers E.W."/>
            <person name="Teeling E.C."/>
        </authorList>
    </citation>
    <scope>NUCLEOTIDE SEQUENCE [LARGE SCALE GENOMIC DNA]</scope>
    <source>
        <strain evidence="1">MRouAeg1</strain>
        <tissue evidence="1">Muscle</tissue>
    </source>
</reference>
<protein>
    <submittedName>
        <fullName evidence="1">Uncharacterized protein</fullName>
    </submittedName>
</protein>
<proteinExistence type="predicted"/>